<protein>
    <submittedName>
        <fullName evidence="1">Uncharacterized protein</fullName>
    </submittedName>
</protein>
<gene>
    <name evidence="1" type="ORF">GCM10010995_09540</name>
</gene>
<evidence type="ECO:0000313" key="2">
    <source>
        <dbReference type="Proteomes" id="UP000636949"/>
    </source>
</evidence>
<dbReference type="Proteomes" id="UP000636949">
    <property type="component" value="Unassembled WGS sequence"/>
</dbReference>
<sequence length="92" mass="10810">MLHFITTSDVQKKLADYLKNKRKSLKYSRNKLEERSTVPAATIKHFETTGRISLRQFLLIWQTIDDLSKIDALTRQDKEPNYKTIEDVLKDA</sequence>
<proteinExistence type="predicted"/>
<keyword evidence="2" id="KW-1185">Reference proteome</keyword>
<dbReference type="OrthoDB" id="199997at2"/>
<dbReference type="EMBL" id="BMJS01000007">
    <property type="protein sequence ID" value="GGF94378.1"/>
    <property type="molecule type" value="Genomic_DNA"/>
</dbReference>
<comment type="caution">
    <text evidence="1">The sequence shown here is derived from an EMBL/GenBank/DDBJ whole genome shotgun (WGS) entry which is preliminary data.</text>
</comment>
<organism evidence="1 2">
    <name type="scientific">Cysteiniphilum litorale</name>
    <dbReference type="NCBI Taxonomy" id="2056700"/>
    <lineage>
        <taxon>Bacteria</taxon>
        <taxon>Pseudomonadati</taxon>
        <taxon>Pseudomonadota</taxon>
        <taxon>Gammaproteobacteria</taxon>
        <taxon>Thiotrichales</taxon>
        <taxon>Fastidiosibacteraceae</taxon>
        <taxon>Cysteiniphilum</taxon>
    </lineage>
</organism>
<accession>A0A8J3E8M2</accession>
<reference evidence="1" key="1">
    <citation type="journal article" date="2014" name="Int. J. Syst. Evol. Microbiol.">
        <title>Complete genome sequence of Corynebacterium casei LMG S-19264T (=DSM 44701T), isolated from a smear-ripened cheese.</title>
        <authorList>
            <consortium name="US DOE Joint Genome Institute (JGI-PGF)"/>
            <person name="Walter F."/>
            <person name="Albersmeier A."/>
            <person name="Kalinowski J."/>
            <person name="Ruckert C."/>
        </authorList>
    </citation>
    <scope>NUCLEOTIDE SEQUENCE</scope>
    <source>
        <strain evidence="1">CGMCC 1.15758</strain>
    </source>
</reference>
<dbReference type="Gene3D" id="1.10.260.40">
    <property type="entry name" value="lambda repressor-like DNA-binding domains"/>
    <property type="match status" value="1"/>
</dbReference>
<dbReference type="RefSeq" id="WP_117001891.1">
    <property type="nucleotide sequence ID" value="NZ_BMJS01000007.1"/>
</dbReference>
<dbReference type="AlphaFoldDB" id="A0A8J3E8M2"/>
<dbReference type="GO" id="GO:0003677">
    <property type="term" value="F:DNA binding"/>
    <property type="evidence" value="ECO:0007669"/>
    <property type="project" value="InterPro"/>
</dbReference>
<dbReference type="InterPro" id="IPR010982">
    <property type="entry name" value="Lambda_DNA-bd_dom_sf"/>
</dbReference>
<evidence type="ECO:0000313" key="1">
    <source>
        <dbReference type="EMBL" id="GGF94378.1"/>
    </source>
</evidence>
<name>A0A8J3E8M2_9GAMM</name>
<reference evidence="1" key="2">
    <citation type="submission" date="2020-09" db="EMBL/GenBank/DDBJ databases">
        <authorList>
            <person name="Sun Q."/>
            <person name="Zhou Y."/>
        </authorList>
    </citation>
    <scope>NUCLEOTIDE SEQUENCE</scope>
    <source>
        <strain evidence="1">CGMCC 1.15758</strain>
    </source>
</reference>